<feature type="domain" description="Ubiquitin-like" evidence="4">
    <location>
        <begin position="47"/>
        <end position="117"/>
    </location>
</feature>
<evidence type="ECO:0000256" key="1">
    <source>
        <dbReference type="ARBA" id="ARBA00023186"/>
    </source>
</evidence>
<dbReference type="PROSITE" id="PS51035">
    <property type="entry name" value="BAG"/>
    <property type="match status" value="1"/>
</dbReference>
<organism evidence="6 7">
    <name type="scientific">Linum tenue</name>
    <dbReference type="NCBI Taxonomy" id="586396"/>
    <lineage>
        <taxon>Eukaryota</taxon>
        <taxon>Viridiplantae</taxon>
        <taxon>Streptophyta</taxon>
        <taxon>Embryophyta</taxon>
        <taxon>Tracheophyta</taxon>
        <taxon>Spermatophyta</taxon>
        <taxon>Magnoliopsida</taxon>
        <taxon>eudicotyledons</taxon>
        <taxon>Gunneridae</taxon>
        <taxon>Pentapetalae</taxon>
        <taxon>rosids</taxon>
        <taxon>fabids</taxon>
        <taxon>Malpighiales</taxon>
        <taxon>Linaceae</taxon>
        <taxon>Linum</taxon>
    </lineage>
</organism>
<feature type="domain" description="BAG" evidence="5">
    <location>
        <begin position="178"/>
        <end position="230"/>
    </location>
</feature>
<feature type="compositionally biased region" description="Polar residues" evidence="3">
    <location>
        <begin position="234"/>
        <end position="248"/>
    </location>
</feature>
<dbReference type="InterPro" id="IPR036533">
    <property type="entry name" value="BAG_dom_sf"/>
</dbReference>
<feature type="compositionally biased region" description="Polar residues" evidence="3">
    <location>
        <begin position="302"/>
        <end position="318"/>
    </location>
</feature>
<dbReference type="SMART" id="SM00264">
    <property type="entry name" value="BAG"/>
    <property type="match status" value="1"/>
</dbReference>
<evidence type="ECO:0000259" key="4">
    <source>
        <dbReference type="PROSITE" id="PS50053"/>
    </source>
</evidence>
<feature type="region of interest" description="Disordered" evidence="3">
    <location>
        <begin position="1"/>
        <end position="22"/>
    </location>
</feature>
<dbReference type="Proteomes" id="UP001154282">
    <property type="component" value="Unassembled WGS sequence"/>
</dbReference>
<dbReference type="InterPro" id="IPR000626">
    <property type="entry name" value="Ubiquitin-like_dom"/>
</dbReference>
<name>A0AAV0QNB5_9ROSI</name>
<protein>
    <recommendedName>
        <fullName evidence="8">BAG family molecular chaperone regulator 1</fullName>
    </recommendedName>
</protein>
<comment type="caution">
    <text evidence="6">The sequence shown here is derived from an EMBL/GenBank/DDBJ whole genome shotgun (WGS) entry which is preliminary data.</text>
</comment>
<gene>
    <name evidence="6" type="ORF">LITE_LOCUS44190</name>
</gene>
<dbReference type="GO" id="GO:0050821">
    <property type="term" value="P:protein stabilization"/>
    <property type="evidence" value="ECO:0007669"/>
    <property type="project" value="TreeGrafter"/>
</dbReference>
<dbReference type="AlphaFoldDB" id="A0AAV0QNB5"/>
<comment type="function">
    <text evidence="2">Co-chaperone that regulates diverse cellular pathways, such as programmed cell death and stress responses.</text>
</comment>
<dbReference type="Gene3D" id="3.10.20.90">
    <property type="entry name" value="Phosphatidylinositol 3-kinase Catalytic Subunit, Chain A, domain 1"/>
    <property type="match status" value="1"/>
</dbReference>
<dbReference type="PANTHER" id="PTHR12329">
    <property type="entry name" value="BCL2-ASSOCIATED ATHANOGENE"/>
    <property type="match status" value="1"/>
</dbReference>
<dbReference type="Gene3D" id="1.20.58.120">
    <property type="entry name" value="BAG domain"/>
    <property type="match status" value="1"/>
</dbReference>
<dbReference type="SUPFAM" id="SSF63491">
    <property type="entry name" value="BAG domain"/>
    <property type="match status" value="1"/>
</dbReference>
<evidence type="ECO:0000313" key="7">
    <source>
        <dbReference type="Proteomes" id="UP001154282"/>
    </source>
</evidence>
<dbReference type="GO" id="GO:0005737">
    <property type="term" value="C:cytoplasm"/>
    <property type="evidence" value="ECO:0007669"/>
    <property type="project" value="TreeGrafter"/>
</dbReference>
<dbReference type="GO" id="GO:0051087">
    <property type="term" value="F:protein-folding chaperone binding"/>
    <property type="evidence" value="ECO:0007669"/>
    <property type="project" value="InterPro"/>
</dbReference>
<proteinExistence type="predicted"/>
<evidence type="ECO:0000259" key="5">
    <source>
        <dbReference type="PROSITE" id="PS51035"/>
    </source>
</evidence>
<feature type="region of interest" description="Disordered" evidence="3">
    <location>
        <begin position="234"/>
        <end position="353"/>
    </location>
</feature>
<dbReference type="CDD" id="cd17054">
    <property type="entry name" value="Ubl_AtBAG1_like"/>
    <property type="match status" value="1"/>
</dbReference>
<feature type="compositionally biased region" description="Basic and acidic residues" evidence="3">
    <location>
        <begin position="261"/>
        <end position="273"/>
    </location>
</feature>
<feature type="compositionally biased region" description="Low complexity" evidence="3">
    <location>
        <begin position="336"/>
        <end position="345"/>
    </location>
</feature>
<dbReference type="InterPro" id="IPR039773">
    <property type="entry name" value="BAG_chaperone_regulator"/>
</dbReference>
<keyword evidence="1" id="KW-0143">Chaperone</keyword>
<dbReference type="InterPro" id="IPR003103">
    <property type="entry name" value="BAG_domain"/>
</dbReference>
<dbReference type="InterPro" id="IPR029071">
    <property type="entry name" value="Ubiquitin-like_domsf"/>
</dbReference>
<dbReference type="PROSITE" id="PS50053">
    <property type="entry name" value="UBIQUITIN_2"/>
    <property type="match status" value="1"/>
</dbReference>
<evidence type="ECO:0000256" key="2">
    <source>
        <dbReference type="ARBA" id="ARBA00058673"/>
    </source>
</evidence>
<dbReference type="EMBL" id="CAMGYJ010000010">
    <property type="protein sequence ID" value="CAI0546992.1"/>
    <property type="molecule type" value="Genomic_DNA"/>
</dbReference>
<evidence type="ECO:0000256" key="3">
    <source>
        <dbReference type="SAM" id="MobiDB-lite"/>
    </source>
</evidence>
<dbReference type="Pfam" id="PF02179">
    <property type="entry name" value="BAG"/>
    <property type="match status" value="1"/>
</dbReference>
<reference evidence="6" key="1">
    <citation type="submission" date="2022-08" db="EMBL/GenBank/DDBJ databases">
        <authorList>
            <person name="Gutierrez-Valencia J."/>
        </authorList>
    </citation>
    <scope>NUCLEOTIDE SEQUENCE</scope>
</reference>
<dbReference type="FunFam" id="3.10.20.90:FF:000298">
    <property type="entry name" value="BAG family molecular chaperone regulator 1"/>
    <property type="match status" value="1"/>
</dbReference>
<dbReference type="GO" id="GO:0000774">
    <property type="term" value="F:adenyl-nucleotide exchange factor activity"/>
    <property type="evidence" value="ECO:0007669"/>
    <property type="project" value="TreeGrafter"/>
</dbReference>
<evidence type="ECO:0008006" key="8">
    <source>
        <dbReference type="Google" id="ProtNLM"/>
    </source>
</evidence>
<dbReference type="SUPFAM" id="SSF54236">
    <property type="entry name" value="Ubiquitin-like"/>
    <property type="match status" value="1"/>
</dbReference>
<dbReference type="PANTHER" id="PTHR12329:SF11">
    <property type="entry name" value="BAG FAMILY MOLECULAR CHAPERONE REGULATOR 1"/>
    <property type="match status" value="1"/>
</dbReference>
<keyword evidence="7" id="KW-1185">Reference proteome</keyword>
<evidence type="ECO:0000313" key="6">
    <source>
        <dbReference type="EMBL" id="CAI0546992.1"/>
    </source>
</evidence>
<feature type="compositionally biased region" description="Low complexity" evidence="3">
    <location>
        <begin position="275"/>
        <end position="285"/>
    </location>
</feature>
<sequence length="353" mass="39218">MMRMKNKPPTAAGGSPDSTGAEWELRPCGMLVQKRNPDSDHRAIPPPTIRVRVKYGSTYHEISISSQASFGELKKMLTGPTGLHHQDQKLIYKDKERDSKAFLDITGVKDKSKMVLLEDPISQEKRYLEMRKNATMEKASKSISAISLEVDRLAGRVCILFPFDLLVSALESVIGKGGKVAEKDVLSLIELLMNELLKLDGIMGDGDVKLQRKLQVKRVQKYVETLDVLKVKNSALTNGNGTHTNKSNHNQHKQSNGHRLAPIEEHSPKHSNGEQHQQQQQQHSHSVGHSAAYQQEQQQQQSSRHSTSGPVVVTTQWETFDATPGTSSAAIPPPASNNNSAHNQPKFPWDFFG</sequence>
<accession>A0AAV0QNB5</accession>